<gene>
    <name evidence="2" type="ORF">M0812_06776</name>
    <name evidence="1" type="ORF">M0812_20435</name>
    <name evidence="3" type="ORF">M0813_00646</name>
    <name evidence="4" type="ORF">M0813_25829</name>
</gene>
<proteinExistence type="predicted"/>
<dbReference type="Pfam" id="PF03637">
    <property type="entry name" value="Mob1_phocein"/>
    <property type="match status" value="1"/>
</dbReference>
<organism evidence="2 5">
    <name type="scientific">Anaeramoeba flamelloides</name>
    <dbReference type="NCBI Taxonomy" id="1746091"/>
    <lineage>
        <taxon>Eukaryota</taxon>
        <taxon>Metamonada</taxon>
        <taxon>Anaeramoebidae</taxon>
        <taxon>Anaeramoeba</taxon>
    </lineage>
</organism>
<keyword evidence="2" id="KW-0808">Transferase</keyword>
<dbReference type="EMBL" id="JANTQA010000047">
    <property type="protein sequence ID" value="KAJ3431523.1"/>
    <property type="molecule type" value="Genomic_DNA"/>
</dbReference>
<reference evidence="3" key="1">
    <citation type="submission" date="2022-08" db="EMBL/GenBank/DDBJ databases">
        <title>Novel sulfate-reducing endosymbionts in the free-living metamonad Anaeramoeba.</title>
        <authorList>
            <person name="Jerlstrom-Hultqvist J."/>
            <person name="Cepicka I."/>
            <person name="Gallot-Lavallee L."/>
            <person name="Salas-Leiva D."/>
            <person name="Curtis B.A."/>
            <person name="Zahonova K."/>
            <person name="Pipaliya S."/>
            <person name="Dacks J."/>
            <person name="Roger A.J."/>
        </authorList>
    </citation>
    <scope>NUCLEOTIDE SEQUENCE</scope>
    <source>
        <strain evidence="3">Schooner1</strain>
    </source>
</reference>
<dbReference type="PANTHER" id="PTHR22599">
    <property type="entry name" value="MPS ONE BINDER KINASE ACTIVATOR-LIKE MOB"/>
    <property type="match status" value="1"/>
</dbReference>
<name>A0AAV8ACS0_9EUKA</name>
<reference evidence="2" key="2">
    <citation type="submission" date="2022-08" db="EMBL/GenBank/DDBJ databases">
        <title>Novel sulphate-reducing endosymbionts in the free-living metamonad Anaeramoeba.</title>
        <authorList>
            <person name="Jerlstrom-Hultqvist J."/>
            <person name="Cepicka I."/>
            <person name="Gallot-Lavallee L."/>
            <person name="Salas-Leiva D."/>
            <person name="Curtis B.A."/>
            <person name="Zahonova K."/>
            <person name="Pipaliya S."/>
            <person name="Dacks J."/>
            <person name="Roger A.J."/>
        </authorList>
    </citation>
    <scope>NUCLEOTIDE SEQUENCE</scope>
    <source>
        <strain evidence="2">Busselton2</strain>
    </source>
</reference>
<dbReference type="EMBL" id="JAOAOG010000232">
    <property type="protein sequence ID" value="KAJ6238605.1"/>
    <property type="molecule type" value="Genomic_DNA"/>
</dbReference>
<dbReference type="GO" id="GO:0016301">
    <property type="term" value="F:kinase activity"/>
    <property type="evidence" value="ECO:0007669"/>
    <property type="project" value="UniProtKB-KW"/>
</dbReference>
<evidence type="ECO:0000313" key="5">
    <source>
        <dbReference type="Proteomes" id="UP001146793"/>
    </source>
</evidence>
<dbReference type="Proteomes" id="UP001150062">
    <property type="component" value="Unassembled WGS sequence"/>
</dbReference>
<dbReference type="Gene3D" id="1.20.140.30">
    <property type="entry name" value="MOB kinase activator"/>
    <property type="match status" value="1"/>
</dbReference>
<comment type="caution">
    <text evidence="2">The sequence shown here is derived from an EMBL/GenBank/DDBJ whole genome shotgun (WGS) entry which is preliminary data.</text>
</comment>
<sequence length="223" mass="26705">MTFKKSSVFRATRSGFDEEKQRELNQYHKSTSGRRSVRKSVQLPEGEILNEWLAYNTVDFYNQINMIFGTLSDYCTDETCPMMTAGKKYEYYWSEIREEKKIYLKLSAPQYIQKLMDWTQALLDDPKIFSPKSEIPFPKNFLEILKDIYKRLFRVYTHIFYHHYHLITTLGFDQAFNGSFKRFLFFVLEFNLITKTEMKPLSQLIESLSSRSKKKKHSQKKKN</sequence>
<accession>A0AAV8ACS0</accession>
<dbReference type="InterPro" id="IPR036703">
    <property type="entry name" value="MOB_kinase_act_sf"/>
</dbReference>
<dbReference type="InterPro" id="IPR005301">
    <property type="entry name" value="MOB_kinase_act_fam"/>
</dbReference>
<dbReference type="EMBL" id="JANTQA010000012">
    <property type="protein sequence ID" value="KAJ3450592.1"/>
    <property type="molecule type" value="Genomic_DNA"/>
</dbReference>
<dbReference type="Proteomes" id="UP001146793">
    <property type="component" value="Unassembled WGS sequence"/>
</dbReference>
<protein>
    <submittedName>
        <fullName evidence="2 3">Mob kinase activator-like</fullName>
    </submittedName>
</protein>
<dbReference type="SMART" id="SM01388">
    <property type="entry name" value="Mob1_phocein"/>
    <property type="match status" value="1"/>
</dbReference>
<dbReference type="SUPFAM" id="SSF101152">
    <property type="entry name" value="Mob1/phocein"/>
    <property type="match status" value="1"/>
</dbReference>
<evidence type="ECO:0000313" key="6">
    <source>
        <dbReference type="Proteomes" id="UP001150062"/>
    </source>
</evidence>
<evidence type="ECO:0000313" key="3">
    <source>
        <dbReference type="EMBL" id="KAJ6234012.1"/>
    </source>
</evidence>
<keyword evidence="6" id="KW-1185">Reference proteome</keyword>
<keyword evidence="2" id="KW-0418">Kinase</keyword>
<dbReference type="AlphaFoldDB" id="A0AAV8ACS0"/>
<evidence type="ECO:0000313" key="4">
    <source>
        <dbReference type="EMBL" id="KAJ6238605.1"/>
    </source>
</evidence>
<dbReference type="EMBL" id="JAOAOG010000272">
    <property type="protein sequence ID" value="KAJ6234012.1"/>
    <property type="molecule type" value="Genomic_DNA"/>
</dbReference>
<evidence type="ECO:0000313" key="2">
    <source>
        <dbReference type="EMBL" id="KAJ3450592.1"/>
    </source>
</evidence>
<evidence type="ECO:0000313" key="1">
    <source>
        <dbReference type="EMBL" id="KAJ3431523.1"/>
    </source>
</evidence>